<dbReference type="Gene3D" id="2.60.40.420">
    <property type="entry name" value="Cupredoxins - blue copper proteins"/>
    <property type="match status" value="2"/>
</dbReference>
<organism evidence="5 6">
    <name type="scientific">Gossypium schwendimanii</name>
    <name type="common">Cotton</name>
    <dbReference type="NCBI Taxonomy" id="34291"/>
    <lineage>
        <taxon>Eukaryota</taxon>
        <taxon>Viridiplantae</taxon>
        <taxon>Streptophyta</taxon>
        <taxon>Embryophyta</taxon>
        <taxon>Tracheophyta</taxon>
        <taxon>Spermatophyta</taxon>
        <taxon>Magnoliopsida</taxon>
        <taxon>eudicotyledons</taxon>
        <taxon>Gunneridae</taxon>
        <taxon>Pentapetalae</taxon>
        <taxon>rosids</taxon>
        <taxon>malvids</taxon>
        <taxon>Malvales</taxon>
        <taxon>Malvaceae</taxon>
        <taxon>Malvoideae</taxon>
        <taxon>Gossypium</taxon>
    </lineage>
</organism>
<comment type="caution">
    <text evidence="5">The sequence shown here is derived from an EMBL/GenBank/DDBJ whole genome shotgun (WGS) entry which is preliminary data.</text>
</comment>
<reference evidence="5 6" key="1">
    <citation type="journal article" date="2019" name="Genome Biol. Evol.">
        <title>Insights into the evolution of the New World diploid cottons (Gossypium, subgenus Houzingenia) based on genome sequencing.</title>
        <authorList>
            <person name="Grover C.E."/>
            <person name="Arick M.A. 2nd"/>
            <person name="Thrash A."/>
            <person name="Conover J.L."/>
            <person name="Sanders W.S."/>
            <person name="Peterson D.G."/>
            <person name="Frelichowski J.E."/>
            <person name="Scheffler J.A."/>
            <person name="Scheffler B.E."/>
            <person name="Wendel J.F."/>
        </authorList>
    </citation>
    <scope>NUCLEOTIDE SEQUENCE [LARGE SCALE GENOMIC DNA]</scope>
    <source>
        <strain evidence="5">1</strain>
        <tissue evidence="5">Leaf</tissue>
    </source>
</reference>
<feature type="domain" description="Plastocyanin-like" evidence="3">
    <location>
        <begin position="165"/>
        <end position="301"/>
    </location>
</feature>
<keyword evidence="2" id="KW-0732">Signal</keyword>
<evidence type="ECO:0000256" key="1">
    <source>
        <dbReference type="ARBA" id="ARBA00010609"/>
    </source>
</evidence>
<dbReference type="Proteomes" id="UP000593576">
    <property type="component" value="Unassembled WGS sequence"/>
</dbReference>
<feature type="signal peptide" evidence="2">
    <location>
        <begin position="1"/>
        <end position="25"/>
    </location>
</feature>
<accession>A0A7J9M3T2</accession>
<dbReference type="AlphaFoldDB" id="A0A7J9M3T2"/>
<name>A0A7J9M3T2_GOSSC</name>
<dbReference type="GO" id="GO:0016491">
    <property type="term" value="F:oxidoreductase activity"/>
    <property type="evidence" value="ECO:0007669"/>
    <property type="project" value="TreeGrafter"/>
</dbReference>
<dbReference type="InterPro" id="IPR011707">
    <property type="entry name" value="Cu-oxidase-like_N"/>
</dbReference>
<evidence type="ECO:0008006" key="7">
    <source>
        <dbReference type="Google" id="ProtNLM"/>
    </source>
</evidence>
<feature type="domain" description="Plastocyanin-like" evidence="4">
    <location>
        <begin position="47"/>
        <end position="151"/>
    </location>
</feature>
<feature type="chain" id="PRO_5029700330" description="Laccase-14-like" evidence="2">
    <location>
        <begin position="26"/>
        <end position="307"/>
    </location>
</feature>
<dbReference type="InterPro" id="IPR008972">
    <property type="entry name" value="Cupredoxin"/>
</dbReference>
<dbReference type="PANTHER" id="PTHR11709:SF258">
    <property type="entry name" value="LACCASE-12-LIKE"/>
    <property type="match status" value="1"/>
</dbReference>
<evidence type="ECO:0000313" key="5">
    <source>
        <dbReference type="EMBL" id="MBA0865079.1"/>
    </source>
</evidence>
<comment type="similarity">
    <text evidence="1">Belongs to the multicopper oxidase family.</text>
</comment>
<dbReference type="SUPFAM" id="SSF49503">
    <property type="entry name" value="Cupredoxins"/>
    <property type="match status" value="2"/>
</dbReference>
<evidence type="ECO:0000259" key="4">
    <source>
        <dbReference type="Pfam" id="PF07732"/>
    </source>
</evidence>
<dbReference type="OrthoDB" id="2121828at2759"/>
<dbReference type="InterPro" id="IPR001117">
    <property type="entry name" value="Cu-oxidase_2nd"/>
</dbReference>
<keyword evidence="6" id="KW-1185">Reference proteome</keyword>
<sequence length="307" mass="33709">MGSEKQGFIWLSGLLFLHILALSTAEVLYYEFFVSSLLSFPPSLFLQESQFTKLCSTKSILTVNGSFPGPEIRVRRGDTVFVNVHNQGNHAVSLKWEGVKDSIDGSNELIQPGRNFTYEIELEDEIGTLWWHATSAWAAATVHGAFVILPAANEDYPFPAPTSDQTIILGEWFREELTEANQTIAPGSADAYTINGHPGETYGCSNDTTYEMQVDYEGLYLVRVINAIANETMVFGVASHSFTIVGQSGAYSRRSFTNSLTLAPAQVVDVLLCANQNVGHYYITARPSSGAHITNGILRYTTTSSLI</sequence>
<proteinExistence type="inferred from homology"/>
<evidence type="ECO:0000259" key="3">
    <source>
        <dbReference type="Pfam" id="PF00394"/>
    </source>
</evidence>
<evidence type="ECO:0000256" key="2">
    <source>
        <dbReference type="SAM" id="SignalP"/>
    </source>
</evidence>
<protein>
    <recommendedName>
        <fullName evidence="7">Laccase-14-like</fullName>
    </recommendedName>
</protein>
<dbReference type="InterPro" id="IPR045087">
    <property type="entry name" value="Cu-oxidase_fam"/>
</dbReference>
<dbReference type="EMBL" id="JABFAF010000009">
    <property type="protein sequence ID" value="MBA0865079.1"/>
    <property type="molecule type" value="Genomic_DNA"/>
</dbReference>
<dbReference type="PANTHER" id="PTHR11709">
    <property type="entry name" value="MULTI-COPPER OXIDASE"/>
    <property type="match status" value="1"/>
</dbReference>
<dbReference type="Pfam" id="PF07732">
    <property type="entry name" value="Cu-oxidase_3"/>
    <property type="match status" value="1"/>
</dbReference>
<dbReference type="GO" id="GO:0005507">
    <property type="term" value="F:copper ion binding"/>
    <property type="evidence" value="ECO:0007669"/>
    <property type="project" value="InterPro"/>
</dbReference>
<dbReference type="Pfam" id="PF00394">
    <property type="entry name" value="Cu-oxidase"/>
    <property type="match status" value="1"/>
</dbReference>
<gene>
    <name evidence="5" type="ORF">Goshw_008768</name>
</gene>
<evidence type="ECO:0000313" key="6">
    <source>
        <dbReference type="Proteomes" id="UP000593576"/>
    </source>
</evidence>